<comment type="similarity">
    <text evidence="2">Belongs to the importin alpha family.</text>
</comment>
<evidence type="ECO:0000313" key="6">
    <source>
        <dbReference type="EMBL" id="KAK1347095.1"/>
    </source>
</evidence>
<dbReference type="InterPro" id="IPR000225">
    <property type="entry name" value="Armadillo"/>
</dbReference>
<reference evidence="6" key="1">
    <citation type="submission" date="2023-02" db="EMBL/GenBank/DDBJ databases">
        <title>Genome of toxic invasive species Heracleum sosnowskyi carries increased number of genes despite the absence of recent whole-genome duplications.</title>
        <authorList>
            <person name="Schelkunov M."/>
            <person name="Shtratnikova V."/>
            <person name="Makarenko M."/>
            <person name="Klepikova A."/>
            <person name="Omelchenko D."/>
            <person name="Novikova G."/>
            <person name="Obukhova E."/>
            <person name="Bogdanov V."/>
            <person name="Penin A."/>
            <person name="Logacheva M."/>
        </authorList>
    </citation>
    <scope>NUCLEOTIDE SEQUENCE</scope>
    <source>
        <strain evidence="6">Hsosn_3</strain>
        <tissue evidence="6">Leaf</tissue>
    </source>
</reference>
<evidence type="ECO:0000256" key="4">
    <source>
        <dbReference type="ARBA" id="ARBA00022737"/>
    </source>
</evidence>
<dbReference type="SUPFAM" id="SSF48371">
    <property type="entry name" value="ARM repeat"/>
    <property type="match status" value="1"/>
</dbReference>
<name>A0AAD8GL38_9APIA</name>
<proteinExistence type="inferred from homology"/>
<evidence type="ECO:0000256" key="3">
    <source>
        <dbReference type="ARBA" id="ARBA00022448"/>
    </source>
</evidence>
<keyword evidence="5" id="KW-0653">Protein transport</keyword>
<evidence type="ECO:0000256" key="5">
    <source>
        <dbReference type="ARBA" id="ARBA00022927"/>
    </source>
</evidence>
<evidence type="ECO:0000313" key="7">
    <source>
        <dbReference type="Proteomes" id="UP001237642"/>
    </source>
</evidence>
<comment type="pathway">
    <text evidence="1">Protein modification; protein ubiquitination.</text>
</comment>
<dbReference type="AlphaFoldDB" id="A0AAD8GL38"/>
<sequence length="540" mass="60684">MADAQPMECVYPTGMVERTIVLHSADNGKLMVGEAVALRLDMRRNKIINNPDNQPTISISGTKFATLATVIDYCTHLAGLSTPENFRSQCNKQTHFANLFNLVQAAHHLGNKSLMDLTCHILKYKIKCKTIETEKELINPDACVQRVRVAKRLKRDSGEGKCIESLLKNPRRQSFIMVSDCEDVLYHRFVASELGCVNRKNPYIDGYIQNIIMSSKLKELEDATAHLGRVMAGDRSSAESLGPNVIQRLLDILRSDSDLFLKGRAMDVLSQASFDKCRKLMEDEVIPALVNSLSESVDEALMALNRLACAFPNCIEFIIENNALEAVGTIVDSDRGVDEYITYSAKFLAVICRNYNLPVEKEREALKISEAILLNPNHSFRNKARACYILSYLSHKNRVQIKQEISDMLIDFIYCGDTLLAGSALGVLENIVRWGTSCQVEYFVKYTKLLRCLAKRMLCCGRKKFQKQASQIISNIAARGIISIEDMIDLKLVKPLCSLLKHEESDVQMEAAWALFNGINECTHEQIDEYLESGNCSESI</sequence>
<dbReference type="InterPro" id="IPR011989">
    <property type="entry name" value="ARM-like"/>
</dbReference>
<dbReference type="Gene3D" id="1.25.10.10">
    <property type="entry name" value="Leucine-rich Repeat Variant"/>
    <property type="match status" value="1"/>
</dbReference>
<comment type="caution">
    <text evidence="6">The sequence shown here is derived from an EMBL/GenBank/DDBJ whole genome shotgun (WGS) entry which is preliminary data.</text>
</comment>
<dbReference type="InterPro" id="IPR016024">
    <property type="entry name" value="ARM-type_fold"/>
</dbReference>
<accession>A0AAD8GL38</accession>
<evidence type="ECO:0000256" key="2">
    <source>
        <dbReference type="ARBA" id="ARBA00010394"/>
    </source>
</evidence>
<reference evidence="6" key="2">
    <citation type="submission" date="2023-05" db="EMBL/GenBank/DDBJ databases">
        <authorList>
            <person name="Schelkunov M.I."/>
        </authorList>
    </citation>
    <scope>NUCLEOTIDE SEQUENCE</scope>
    <source>
        <strain evidence="6">Hsosn_3</strain>
        <tissue evidence="6">Leaf</tissue>
    </source>
</reference>
<dbReference type="EMBL" id="JAUIZM010000357">
    <property type="protein sequence ID" value="KAK1347095.1"/>
    <property type="molecule type" value="Genomic_DNA"/>
</dbReference>
<keyword evidence="3" id="KW-0813">Transport</keyword>
<dbReference type="Proteomes" id="UP001237642">
    <property type="component" value="Unassembled WGS sequence"/>
</dbReference>
<dbReference type="GO" id="GO:0015031">
    <property type="term" value="P:protein transport"/>
    <property type="evidence" value="ECO:0007669"/>
    <property type="project" value="UniProtKB-KW"/>
</dbReference>
<dbReference type="PANTHER" id="PTHR23316">
    <property type="entry name" value="IMPORTIN ALPHA"/>
    <property type="match status" value="1"/>
</dbReference>
<organism evidence="6 7">
    <name type="scientific">Heracleum sosnowskyi</name>
    <dbReference type="NCBI Taxonomy" id="360622"/>
    <lineage>
        <taxon>Eukaryota</taxon>
        <taxon>Viridiplantae</taxon>
        <taxon>Streptophyta</taxon>
        <taxon>Embryophyta</taxon>
        <taxon>Tracheophyta</taxon>
        <taxon>Spermatophyta</taxon>
        <taxon>Magnoliopsida</taxon>
        <taxon>eudicotyledons</taxon>
        <taxon>Gunneridae</taxon>
        <taxon>Pentapetalae</taxon>
        <taxon>asterids</taxon>
        <taxon>campanulids</taxon>
        <taxon>Apiales</taxon>
        <taxon>Apiaceae</taxon>
        <taxon>Apioideae</taxon>
        <taxon>apioid superclade</taxon>
        <taxon>Tordylieae</taxon>
        <taxon>Tordyliinae</taxon>
        <taxon>Heracleum</taxon>
    </lineage>
</organism>
<gene>
    <name evidence="6" type="ORF">POM88_055092</name>
</gene>
<evidence type="ECO:0000256" key="1">
    <source>
        <dbReference type="ARBA" id="ARBA00004906"/>
    </source>
</evidence>
<keyword evidence="4" id="KW-0677">Repeat</keyword>
<dbReference type="Pfam" id="PF00514">
    <property type="entry name" value="Arm"/>
    <property type="match status" value="1"/>
</dbReference>
<dbReference type="InterPro" id="IPR011333">
    <property type="entry name" value="SKP1/BTB/POZ_sf"/>
</dbReference>
<dbReference type="Gene3D" id="3.30.710.10">
    <property type="entry name" value="Potassium Channel Kv1.1, Chain A"/>
    <property type="match status" value="1"/>
</dbReference>
<keyword evidence="7" id="KW-1185">Reference proteome</keyword>
<protein>
    <submittedName>
        <fullName evidence="6">Uncharacterized protein</fullName>
    </submittedName>
</protein>